<comment type="caution">
    <text evidence="15">The sequence shown here is derived from an EMBL/GenBank/DDBJ whole genome shotgun (WGS) entry which is preliminary data.</text>
</comment>
<evidence type="ECO:0000256" key="8">
    <source>
        <dbReference type="ARBA" id="ARBA00023053"/>
    </source>
</evidence>
<reference evidence="15" key="1">
    <citation type="journal article" date="2020" name="mSystems">
        <title>Genome- and Community-Level Interaction Insights into Carbon Utilization and Element Cycling Functions of Hydrothermarchaeota in Hydrothermal Sediment.</title>
        <authorList>
            <person name="Zhou Z."/>
            <person name="Liu Y."/>
            <person name="Xu W."/>
            <person name="Pan J."/>
            <person name="Luo Z.H."/>
            <person name="Li M."/>
        </authorList>
    </citation>
    <scope>NUCLEOTIDE SEQUENCE [LARGE SCALE GENOMIC DNA]</scope>
    <source>
        <strain evidence="15">HyVt-76</strain>
    </source>
</reference>
<evidence type="ECO:0000256" key="10">
    <source>
        <dbReference type="ARBA" id="ARBA00023136"/>
    </source>
</evidence>
<dbReference type="Pfam" id="PF00474">
    <property type="entry name" value="SSF"/>
    <property type="match status" value="1"/>
</dbReference>
<feature type="transmembrane region" description="Helical" evidence="14">
    <location>
        <begin position="169"/>
        <end position="196"/>
    </location>
</feature>
<evidence type="ECO:0000256" key="14">
    <source>
        <dbReference type="SAM" id="Phobius"/>
    </source>
</evidence>
<keyword evidence="11" id="KW-0739">Sodium transport</keyword>
<dbReference type="InterPro" id="IPR050277">
    <property type="entry name" value="Sodium:Solute_Symporter"/>
</dbReference>
<comment type="catalytic activity">
    <reaction evidence="12">
        <text>L-proline(in) + Na(+)(in) = L-proline(out) + Na(+)(out)</text>
        <dbReference type="Rhea" id="RHEA:28967"/>
        <dbReference type="ChEBI" id="CHEBI:29101"/>
        <dbReference type="ChEBI" id="CHEBI:60039"/>
    </reaction>
</comment>
<evidence type="ECO:0000256" key="1">
    <source>
        <dbReference type="ARBA" id="ARBA00004651"/>
    </source>
</evidence>
<dbReference type="PROSITE" id="PS50283">
    <property type="entry name" value="NA_SOLUT_SYMP_3"/>
    <property type="match status" value="1"/>
</dbReference>
<evidence type="ECO:0000256" key="5">
    <source>
        <dbReference type="ARBA" id="ARBA00022692"/>
    </source>
</evidence>
<feature type="transmembrane region" description="Helical" evidence="14">
    <location>
        <begin position="418"/>
        <end position="437"/>
    </location>
</feature>
<evidence type="ECO:0000256" key="11">
    <source>
        <dbReference type="ARBA" id="ARBA00023201"/>
    </source>
</evidence>
<dbReference type="InterPro" id="IPR038377">
    <property type="entry name" value="Na/Glc_symporter_sf"/>
</dbReference>
<dbReference type="PANTHER" id="PTHR48086:SF3">
    <property type="entry name" value="SODIUM_PROLINE SYMPORTER"/>
    <property type="match status" value="1"/>
</dbReference>
<keyword evidence="7 14" id="KW-1133">Transmembrane helix</keyword>
<dbReference type="Gene3D" id="1.20.1730.10">
    <property type="entry name" value="Sodium/glucose cotransporter"/>
    <property type="match status" value="1"/>
</dbReference>
<evidence type="ECO:0000256" key="6">
    <source>
        <dbReference type="ARBA" id="ARBA00022847"/>
    </source>
</evidence>
<feature type="transmembrane region" description="Helical" evidence="14">
    <location>
        <begin position="216"/>
        <end position="237"/>
    </location>
</feature>
<keyword evidence="10 14" id="KW-0472">Membrane</keyword>
<keyword evidence="4" id="KW-1003">Cell membrane</keyword>
<keyword evidence="8" id="KW-0915">Sodium</keyword>
<dbReference type="GO" id="GO:0005298">
    <property type="term" value="F:proline:sodium symporter activity"/>
    <property type="evidence" value="ECO:0007669"/>
    <property type="project" value="TreeGrafter"/>
</dbReference>
<feature type="transmembrane region" description="Helical" evidence="14">
    <location>
        <begin position="129"/>
        <end position="148"/>
    </location>
</feature>
<keyword evidence="9" id="KW-0406">Ion transport</keyword>
<dbReference type="AlphaFoldDB" id="A0A7V5H2J3"/>
<keyword evidence="5 14" id="KW-0812">Transmembrane</keyword>
<evidence type="ECO:0000256" key="3">
    <source>
        <dbReference type="ARBA" id="ARBA00022448"/>
    </source>
</evidence>
<sequence length="470" mass="52637">LSIVVFALVSVIGFLSYAYQGIGKFAAVLLPWGYSPETYGVILMIITTIYVILGGMYSVVFTDIIQFVMLTIASLIIGVVAMVKVAPEQLAAAVPKGWHQLFFGWHLNLNWQDILPPVNQKIASDGFELFGIVWMMILFKGLLVSMAGTAPNYDMQRVLATRKPREASFMSGIVSVALIPRWFMIGGITVLGLVYFMPQLKAMGPNIDLEMLMPYVIQNFLPVGAVGIIISGLLASYMSTFDSTVNAGAAYVVNDIYVKYFNPAASQRKIIRMSYLASFGIVLLGIFFGLMSTSIHTVMQFIVSGLYGSYTAPNILKWHWWRFNAYGYFWGMVSGLAVALALPVFFPSLNMLIGFFIIFLISMAISIVVSLFTEPDDVEVLKSFYKSVRPWGFWKTIHQQVVAEDPQFKHNSSWQHDLLNVAVGIVWQFSLVLLPIYLIIKQFDALAVTLLISLVTSYFLKKNWLNRLED</sequence>
<keyword evidence="3" id="KW-0813">Transport</keyword>
<dbReference type="GO" id="GO:0015824">
    <property type="term" value="P:proline transport"/>
    <property type="evidence" value="ECO:0007669"/>
    <property type="project" value="TreeGrafter"/>
</dbReference>
<gene>
    <name evidence="15" type="ORF">ENL21_02760</name>
</gene>
<evidence type="ECO:0000313" key="15">
    <source>
        <dbReference type="EMBL" id="HHE54676.1"/>
    </source>
</evidence>
<dbReference type="GO" id="GO:0005886">
    <property type="term" value="C:plasma membrane"/>
    <property type="evidence" value="ECO:0007669"/>
    <property type="project" value="UniProtKB-SubCell"/>
</dbReference>
<dbReference type="Proteomes" id="UP000886111">
    <property type="component" value="Unassembled WGS sequence"/>
</dbReference>
<evidence type="ECO:0000256" key="13">
    <source>
        <dbReference type="RuleBase" id="RU362091"/>
    </source>
</evidence>
<evidence type="ECO:0000256" key="12">
    <source>
        <dbReference type="ARBA" id="ARBA00033708"/>
    </source>
</evidence>
<feature type="transmembrane region" description="Helical" evidence="14">
    <location>
        <begin position="352"/>
        <end position="372"/>
    </location>
</feature>
<dbReference type="InterPro" id="IPR001734">
    <property type="entry name" value="Na/solute_symporter"/>
</dbReference>
<dbReference type="GO" id="GO:0015193">
    <property type="term" value="F:L-proline transmembrane transporter activity"/>
    <property type="evidence" value="ECO:0007669"/>
    <property type="project" value="TreeGrafter"/>
</dbReference>
<comment type="subcellular location">
    <subcellularLocation>
        <location evidence="1">Cell membrane</location>
        <topology evidence="1">Multi-pass membrane protein</topology>
    </subcellularLocation>
</comment>
<feature type="transmembrane region" description="Helical" evidence="14">
    <location>
        <begin position="42"/>
        <end position="60"/>
    </location>
</feature>
<proteinExistence type="inferred from homology"/>
<feature type="transmembrane region" description="Helical" evidence="14">
    <location>
        <begin position="67"/>
        <end position="86"/>
    </location>
</feature>
<name>A0A7V5H2J3_CALAY</name>
<dbReference type="PANTHER" id="PTHR48086">
    <property type="entry name" value="SODIUM/PROLINE SYMPORTER-RELATED"/>
    <property type="match status" value="1"/>
</dbReference>
<feature type="transmembrane region" description="Helical" evidence="14">
    <location>
        <begin position="328"/>
        <end position="346"/>
    </location>
</feature>
<evidence type="ECO:0000256" key="4">
    <source>
        <dbReference type="ARBA" id="ARBA00022475"/>
    </source>
</evidence>
<evidence type="ECO:0000256" key="7">
    <source>
        <dbReference type="ARBA" id="ARBA00022989"/>
    </source>
</evidence>
<organism evidence="15">
    <name type="scientific">Caldithrix abyssi</name>
    <dbReference type="NCBI Taxonomy" id="187145"/>
    <lineage>
        <taxon>Bacteria</taxon>
        <taxon>Pseudomonadati</taxon>
        <taxon>Calditrichota</taxon>
        <taxon>Calditrichia</taxon>
        <taxon>Calditrichales</taxon>
        <taxon>Calditrichaceae</taxon>
        <taxon>Caldithrix</taxon>
    </lineage>
</organism>
<feature type="transmembrane region" description="Helical" evidence="14">
    <location>
        <begin position="273"/>
        <end position="291"/>
    </location>
</feature>
<protein>
    <submittedName>
        <fullName evidence="15">Sodium:solute symporter</fullName>
    </submittedName>
</protein>
<keyword evidence="6" id="KW-0769">Symport</keyword>
<comment type="similarity">
    <text evidence="2 13">Belongs to the sodium:solute symporter (SSF) (TC 2.A.21) family.</text>
</comment>
<dbReference type="EMBL" id="DRTD01000200">
    <property type="protein sequence ID" value="HHE54676.1"/>
    <property type="molecule type" value="Genomic_DNA"/>
</dbReference>
<evidence type="ECO:0000256" key="9">
    <source>
        <dbReference type="ARBA" id="ARBA00023065"/>
    </source>
</evidence>
<evidence type="ECO:0000256" key="2">
    <source>
        <dbReference type="ARBA" id="ARBA00006434"/>
    </source>
</evidence>
<feature type="non-terminal residue" evidence="15">
    <location>
        <position position="1"/>
    </location>
</feature>
<accession>A0A7V5H2J3</accession>